<evidence type="ECO:0000259" key="8">
    <source>
        <dbReference type="SMART" id="SM00906"/>
    </source>
</evidence>
<proteinExistence type="predicted"/>
<dbReference type="GO" id="GO:0006351">
    <property type="term" value="P:DNA-templated transcription"/>
    <property type="evidence" value="ECO:0007669"/>
    <property type="project" value="InterPro"/>
</dbReference>
<dbReference type="CDD" id="cd12148">
    <property type="entry name" value="fungal_TF_MHR"/>
    <property type="match status" value="1"/>
</dbReference>
<keyword evidence="2" id="KW-0862">Zinc</keyword>
<dbReference type="GO" id="GO:0003677">
    <property type="term" value="F:DNA binding"/>
    <property type="evidence" value="ECO:0007669"/>
    <property type="project" value="UniProtKB-KW"/>
</dbReference>
<keyword evidence="10" id="KW-1185">Reference proteome</keyword>
<keyword evidence="1" id="KW-0479">Metal-binding</keyword>
<keyword evidence="5" id="KW-0804">Transcription</keyword>
<dbReference type="Proteomes" id="UP000019473">
    <property type="component" value="Unassembled WGS sequence"/>
</dbReference>
<gene>
    <name evidence="9" type="ORF">A1O7_09029</name>
</gene>
<feature type="region of interest" description="Disordered" evidence="7">
    <location>
        <begin position="531"/>
        <end position="561"/>
    </location>
</feature>
<evidence type="ECO:0000256" key="7">
    <source>
        <dbReference type="SAM" id="MobiDB-lite"/>
    </source>
</evidence>
<dbReference type="EMBL" id="AMGW01000006">
    <property type="protein sequence ID" value="EXJ56098.1"/>
    <property type="molecule type" value="Genomic_DNA"/>
</dbReference>
<accession>W9VKR6</accession>
<feature type="region of interest" description="Disordered" evidence="7">
    <location>
        <begin position="48"/>
        <end position="68"/>
    </location>
</feature>
<dbReference type="eggNOG" id="ENOG502QU3W">
    <property type="taxonomic scope" value="Eukaryota"/>
</dbReference>
<dbReference type="RefSeq" id="XP_007761208.1">
    <property type="nucleotide sequence ID" value="XM_007763018.1"/>
</dbReference>
<evidence type="ECO:0000313" key="9">
    <source>
        <dbReference type="EMBL" id="EXJ56098.1"/>
    </source>
</evidence>
<dbReference type="GeneID" id="19183593"/>
<dbReference type="PANTHER" id="PTHR31313:SF81">
    <property type="entry name" value="TY1 ENHANCER ACTIVATOR"/>
    <property type="match status" value="1"/>
</dbReference>
<organism evidence="9 10">
    <name type="scientific">Cladophialophora yegresii CBS 114405</name>
    <dbReference type="NCBI Taxonomy" id="1182544"/>
    <lineage>
        <taxon>Eukaryota</taxon>
        <taxon>Fungi</taxon>
        <taxon>Dikarya</taxon>
        <taxon>Ascomycota</taxon>
        <taxon>Pezizomycotina</taxon>
        <taxon>Eurotiomycetes</taxon>
        <taxon>Chaetothyriomycetidae</taxon>
        <taxon>Chaetothyriales</taxon>
        <taxon>Herpotrichiellaceae</taxon>
        <taxon>Cladophialophora</taxon>
    </lineage>
</organism>
<comment type="caution">
    <text evidence="9">The sequence shown here is derived from an EMBL/GenBank/DDBJ whole genome shotgun (WGS) entry which is preliminary data.</text>
</comment>
<evidence type="ECO:0000256" key="2">
    <source>
        <dbReference type="ARBA" id="ARBA00022833"/>
    </source>
</evidence>
<evidence type="ECO:0000256" key="1">
    <source>
        <dbReference type="ARBA" id="ARBA00022723"/>
    </source>
</evidence>
<sequence>MQKAGRHLYLAQWRPTEEVSCRLLNNPSSKSHIRELHARIARLEAALAEARSQRHPNPESQKDASAAEAEARSQNLIYRLTQRGWQLNSDAEGQYKFFGPTSSVHLTESISVSILEPWGETALNEDDFTISDIDLETQAHLLDLYWRFQHTVLQVFQKDTFLEGLEKGNSKYVSKALLYAVYACGARISPRADLKQLALPRNFDDPGEELPYLLAEATRHTEEELKRPQITTIQALLLLSVLYSAIGRDTKGWLLTGDACRLAIDLGIHKNTTGKTPHGSLSRDDVQARQLAFWACVVFDRQWALYLGRPHCLNVGDIAAQEATWMEVNHSWEAKMAYAWVSLLVIVGNICDVLNADVRAYEKLEAFDRALQSWQSHLDASLRYHNGCPASVSSLHLMFCAAMILLHQPTAKFGSRSSSESEAGSAYSRRQCITYSAAMASCLQNFQQQHGDVTTLSGVALHSIALASTTLVALIAEKKSADVSAQMRSLKTCVRALGELESTYVVARRARKIIQLIIRVCHLETDYVESRPRPTRVSASPSSFLENRAPEQEAVEGPLPLDVDIPDGTGLSEYSPFAFDEHLPMSAQFDVFHTFDAEGVAGQDPFQRMC</sequence>
<dbReference type="AlphaFoldDB" id="W9VKR6"/>
<evidence type="ECO:0000256" key="4">
    <source>
        <dbReference type="ARBA" id="ARBA00023125"/>
    </source>
</evidence>
<dbReference type="SMART" id="SM00906">
    <property type="entry name" value="Fungal_trans"/>
    <property type="match status" value="1"/>
</dbReference>
<keyword evidence="3" id="KW-0805">Transcription regulation</keyword>
<protein>
    <recommendedName>
        <fullName evidence="8">Xylanolytic transcriptional activator regulatory domain-containing protein</fullName>
    </recommendedName>
</protein>
<dbReference type="GO" id="GO:0008270">
    <property type="term" value="F:zinc ion binding"/>
    <property type="evidence" value="ECO:0007669"/>
    <property type="project" value="InterPro"/>
</dbReference>
<dbReference type="OrthoDB" id="2154091at2759"/>
<dbReference type="PANTHER" id="PTHR31313">
    <property type="entry name" value="TY1 ENHANCER ACTIVATOR"/>
    <property type="match status" value="1"/>
</dbReference>
<reference evidence="9 10" key="1">
    <citation type="submission" date="2013-03" db="EMBL/GenBank/DDBJ databases">
        <title>The Genome Sequence of Cladophialophora yegresii CBS 114405.</title>
        <authorList>
            <consortium name="The Broad Institute Genomics Platform"/>
            <person name="Cuomo C."/>
            <person name="de Hoog S."/>
            <person name="Gorbushina A."/>
            <person name="Walker B."/>
            <person name="Young S.K."/>
            <person name="Zeng Q."/>
            <person name="Gargeya S."/>
            <person name="Fitzgerald M."/>
            <person name="Haas B."/>
            <person name="Abouelleil A."/>
            <person name="Allen A.W."/>
            <person name="Alvarado L."/>
            <person name="Arachchi H.M."/>
            <person name="Berlin A.M."/>
            <person name="Chapman S.B."/>
            <person name="Gainer-Dewar J."/>
            <person name="Goldberg J."/>
            <person name="Griggs A."/>
            <person name="Gujja S."/>
            <person name="Hansen M."/>
            <person name="Howarth C."/>
            <person name="Imamovic A."/>
            <person name="Ireland A."/>
            <person name="Larimer J."/>
            <person name="McCowan C."/>
            <person name="Murphy C."/>
            <person name="Pearson M."/>
            <person name="Poon T.W."/>
            <person name="Priest M."/>
            <person name="Roberts A."/>
            <person name="Saif S."/>
            <person name="Shea T."/>
            <person name="Sisk P."/>
            <person name="Sykes S."/>
            <person name="Wortman J."/>
            <person name="Nusbaum C."/>
            <person name="Birren B."/>
        </authorList>
    </citation>
    <scope>NUCLEOTIDE SEQUENCE [LARGE SCALE GENOMIC DNA]</scope>
    <source>
        <strain evidence="9 10">CBS 114405</strain>
    </source>
</reference>
<evidence type="ECO:0000256" key="3">
    <source>
        <dbReference type="ARBA" id="ARBA00023015"/>
    </source>
</evidence>
<evidence type="ECO:0000256" key="6">
    <source>
        <dbReference type="ARBA" id="ARBA00023242"/>
    </source>
</evidence>
<dbReference type="InterPro" id="IPR051615">
    <property type="entry name" value="Transcr_Regulatory_Elem"/>
</dbReference>
<evidence type="ECO:0000256" key="5">
    <source>
        <dbReference type="ARBA" id="ARBA00023163"/>
    </source>
</evidence>
<evidence type="ECO:0000313" key="10">
    <source>
        <dbReference type="Proteomes" id="UP000019473"/>
    </source>
</evidence>
<dbReference type="InterPro" id="IPR007219">
    <property type="entry name" value="XnlR_reg_dom"/>
</dbReference>
<name>W9VKR6_9EURO</name>
<feature type="domain" description="Xylanolytic transcriptional activator regulatory" evidence="8">
    <location>
        <begin position="252"/>
        <end position="329"/>
    </location>
</feature>
<dbReference type="HOGENOM" id="CLU_019850_0_0_1"/>
<dbReference type="VEuPathDB" id="FungiDB:A1O7_09029"/>
<dbReference type="STRING" id="1182544.W9VKR6"/>
<dbReference type="Pfam" id="PF04082">
    <property type="entry name" value="Fungal_trans"/>
    <property type="match status" value="1"/>
</dbReference>
<keyword evidence="6" id="KW-0539">Nucleus</keyword>
<keyword evidence="4" id="KW-0238">DNA-binding</keyword>